<evidence type="ECO:0000256" key="1">
    <source>
        <dbReference type="SAM" id="MobiDB-lite"/>
    </source>
</evidence>
<dbReference type="PANTHER" id="PTHR42080">
    <property type="entry name" value="SRR1 DOMAIN-CONTAINING PROTEIN"/>
    <property type="match status" value="1"/>
</dbReference>
<keyword evidence="4" id="KW-1185">Reference proteome</keyword>
<comment type="caution">
    <text evidence="3">The sequence shown here is derived from an EMBL/GenBank/DDBJ whole genome shotgun (WGS) entry which is preliminary data.</text>
</comment>
<dbReference type="AlphaFoldDB" id="A0A2S4PWV2"/>
<feature type="domain" description="SRR1-like" evidence="2">
    <location>
        <begin position="81"/>
        <end position="243"/>
    </location>
</feature>
<dbReference type="STRING" id="225359.A0A2S4PWV2"/>
<organism evidence="3 4">
    <name type="scientific">Erysiphe pulchra</name>
    <dbReference type="NCBI Taxonomy" id="225359"/>
    <lineage>
        <taxon>Eukaryota</taxon>
        <taxon>Fungi</taxon>
        <taxon>Dikarya</taxon>
        <taxon>Ascomycota</taxon>
        <taxon>Pezizomycotina</taxon>
        <taxon>Leotiomycetes</taxon>
        <taxon>Erysiphales</taxon>
        <taxon>Erysiphaceae</taxon>
        <taxon>Erysiphe</taxon>
    </lineage>
</organism>
<proteinExistence type="predicted"/>
<dbReference type="Pfam" id="PF07985">
    <property type="entry name" value="SRR1"/>
    <property type="match status" value="1"/>
</dbReference>
<protein>
    <recommendedName>
        <fullName evidence="2">SRR1-like domain-containing protein</fullName>
    </recommendedName>
</protein>
<name>A0A2S4PWV2_9PEZI</name>
<dbReference type="InterPro" id="IPR012942">
    <property type="entry name" value="SRR1-like"/>
</dbReference>
<reference evidence="3 4" key="1">
    <citation type="submission" date="2017-10" db="EMBL/GenBank/DDBJ databases">
        <title>Development of genomic resources for the powdery mildew, Erysiphe pulchra.</title>
        <authorList>
            <person name="Wadl P.A."/>
            <person name="Mack B.M."/>
            <person name="Moore G."/>
            <person name="Beltz S.B."/>
        </authorList>
    </citation>
    <scope>NUCLEOTIDE SEQUENCE [LARGE SCALE GENOMIC DNA]</scope>
    <source>
        <strain evidence="3">Cflorida</strain>
    </source>
</reference>
<dbReference type="Proteomes" id="UP000237438">
    <property type="component" value="Unassembled WGS sequence"/>
</dbReference>
<evidence type="ECO:0000259" key="2">
    <source>
        <dbReference type="Pfam" id="PF07985"/>
    </source>
</evidence>
<sequence length="249" mass="28825">MFTKRREVVDEEGWTHVIDRMQRAPKTQNKTPVSSPSHTGDFEVNSIPYINRNLEEVKRDFFYWQKQWDESSACFELREKILSRNEICKIKNVVVLGIGSLLSARREARRCSATQLAAVKTILRVIDDETVPVIVQDPQYVKMDQEFLSHLGWTVVENPKAFEMISINSLVFAVHCYRSLYCTIANGCRPAILIGTKLENFEKLEFSQKPSAELNVLKSMIEGFFDETDFPQMRNDFSDTKIFCRKAPQ</sequence>
<evidence type="ECO:0000313" key="4">
    <source>
        <dbReference type="Proteomes" id="UP000237438"/>
    </source>
</evidence>
<evidence type="ECO:0000313" key="3">
    <source>
        <dbReference type="EMBL" id="POS86529.1"/>
    </source>
</evidence>
<feature type="compositionally biased region" description="Polar residues" evidence="1">
    <location>
        <begin position="25"/>
        <end position="38"/>
    </location>
</feature>
<dbReference type="PANTHER" id="PTHR42080:SF1">
    <property type="entry name" value="SRR1-LIKE DOMAIN-CONTAINING PROTEIN"/>
    <property type="match status" value="1"/>
</dbReference>
<dbReference type="OrthoDB" id="5318346at2759"/>
<accession>A0A2S4PWV2</accession>
<feature type="region of interest" description="Disordered" evidence="1">
    <location>
        <begin position="19"/>
        <end position="40"/>
    </location>
</feature>
<gene>
    <name evidence="3" type="ORF">EPUL_001608</name>
</gene>
<dbReference type="EMBL" id="PEDP01000310">
    <property type="protein sequence ID" value="POS86529.1"/>
    <property type="molecule type" value="Genomic_DNA"/>
</dbReference>